<dbReference type="EMBL" id="UYRU01044765">
    <property type="protein sequence ID" value="VDK87672.1"/>
    <property type="molecule type" value="Genomic_DNA"/>
</dbReference>
<organism evidence="2 3">
    <name type="scientific">Dibothriocephalus latus</name>
    <name type="common">Fish tapeworm</name>
    <name type="synonym">Diphyllobothrium latum</name>
    <dbReference type="NCBI Taxonomy" id="60516"/>
    <lineage>
        <taxon>Eukaryota</taxon>
        <taxon>Metazoa</taxon>
        <taxon>Spiralia</taxon>
        <taxon>Lophotrochozoa</taxon>
        <taxon>Platyhelminthes</taxon>
        <taxon>Cestoda</taxon>
        <taxon>Eucestoda</taxon>
        <taxon>Diphyllobothriidea</taxon>
        <taxon>Diphyllobothriidae</taxon>
        <taxon>Dibothriocephalus</taxon>
    </lineage>
</organism>
<evidence type="ECO:0000256" key="1">
    <source>
        <dbReference type="SAM" id="MobiDB-lite"/>
    </source>
</evidence>
<feature type="compositionally biased region" description="Polar residues" evidence="1">
    <location>
        <begin position="144"/>
        <end position="161"/>
    </location>
</feature>
<protein>
    <submittedName>
        <fullName evidence="2">Uncharacterized protein</fullName>
    </submittedName>
</protein>
<gene>
    <name evidence="2" type="ORF">DILT_LOCUS4059</name>
</gene>
<evidence type="ECO:0000313" key="3">
    <source>
        <dbReference type="Proteomes" id="UP000281553"/>
    </source>
</evidence>
<feature type="compositionally biased region" description="Polar residues" evidence="1">
    <location>
        <begin position="181"/>
        <end position="192"/>
    </location>
</feature>
<feature type="region of interest" description="Disordered" evidence="1">
    <location>
        <begin position="173"/>
        <end position="198"/>
    </location>
</feature>
<dbReference type="AlphaFoldDB" id="A0A3P6THX4"/>
<accession>A0A3P6THX4</accession>
<name>A0A3P6THX4_DIBLA</name>
<proteinExistence type="predicted"/>
<keyword evidence="3" id="KW-1185">Reference proteome</keyword>
<sequence>MLYDSIPDLLSFLHGIFSDAPTAVIHNPHVHRSQRDELQLRQRVLMEAVTIVSGWMYEEPCFIDPSVYGEGNARHIDEVRQRLRAFKAGISSSVMEQLAAAARRVEERIAPPVLPATTTAAVDTVRVPSRGEPSTPSTLAVATLTSSGRQPRPHSTLNLPASGSARVCTPQGSIYAGGPTSKPNTKNYTPHGSNHGHADRTLSNGGHFDIASISKASCKLSAPSVHTHLLSPALSVRRTVVYFTAEQARHISPSLHHLTEGFSSGPEGPWLPAHVGSNEVEDRGPIVRTHQREQTVRELEDFYGGNGDYHPHSHHCHHRHRVPAQFCESEQRNRVLHHDKGYNARAPDVDLDNSLLNYQGALVRPPGALPPTPRDRQSPEAVSTISTIRHPIWDTPDVLKTSTRYLSLDL</sequence>
<evidence type="ECO:0000313" key="2">
    <source>
        <dbReference type="EMBL" id="VDK87672.1"/>
    </source>
</evidence>
<feature type="region of interest" description="Disordered" evidence="1">
    <location>
        <begin position="144"/>
        <end position="163"/>
    </location>
</feature>
<reference evidence="2 3" key="1">
    <citation type="submission" date="2018-11" db="EMBL/GenBank/DDBJ databases">
        <authorList>
            <consortium name="Pathogen Informatics"/>
        </authorList>
    </citation>
    <scope>NUCLEOTIDE SEQUENCE [LARGE SCALE GENOMIC DNA]</scope>
</reference>
<dbReference type="Proteomes" id="UP000281553">
    <property type="component" value="Unassembled WGS sequence"/>
</dbReference>
<dbReference type="OrthoDB" id="6233338at2759"/>